<sequence length="68" mass="7590">MRELARDKLVVENLDFQFTEGGVVAVLAKPAKRVFVPSKRRTEEYLAVTAQLGVNYARMEVEGQPPIG</sequence>
<protein>
    <submittedName>
        <fullName evidence="1">Uncharacterized protein</fullName>
    </submittedName>
</protein>
<dbReference type="Proteomes" id="UP000198211">
    <property type="component" value="Unassembled WGS sequence"/>
</dbReference>
<accession>A0A225UNG2</accession>
<reference evidence="2" key="1">
    <citation type="submission" date="2017-03" db="EMBL/GenBank/DDBJ databases">
        <title>Phytopthora megakarya and P. palmivora, two closely related causual agents of cacao black pod achieved similar genome size and gene model numbers by different mechanisms.</title>
        <authorList>
            <person name="Ali S."/>
            <person name="Shao J."/>
            <person name="Larry D.J."/>
            <person name="Kronmiller B."/>
            <person name="Shen D."/>
            <person name="Strem M.D."/>
            <person name="Melnick R.L."/>
            <person name="Guiltinan M.J."/>
            <person name="Tyler B.M."/>
            <person name="Meinhardt L.W."/>
            <person name="Bailey B.A."/>
        </authorList>
    </citation>
    <scope>NUCLEOTIDE SEQUENCE [LARGE SCALE GENOMIC DNA]</scope>
    <source>
        <strain evidence="2">zdho120</strain>
    </source>
</reference>
<keyword evidence="2" id="KW-1185">Reference proteome</keyword>
<organism evidence="1 2">
    <name type="scientific">Phytophthora megakarya</name>
    <dbReference type="NCBI Taxonomy" id="4795"/>
    <lineage>
        <taxon>Eukaryota</taxon>
        <taxon>Sar</taxon>
        <taxon>Stramenopiles</taxon>
        <taxon>Oomycota</taxon>
        <taxon>Peronosporomycetes</taxon>
        <taxon>Peronosporales</taxon>
        <taxon>Peronosporaceae</taxon>
        <taxon>Phytophthora</taxon>
    </lineage>
</organism>
<proteinExistence type="predicted"/>
<dbReference type="EMBL" id="NBNE01014032">
    <property type="protein sequence ID" value="OWY94654.1"/>
    <property type="molecule type" value="Genomic_DNA"/>
</dbReference>
<evidence type="ECO:0000313" key="2">
    <source>
        <dbReference type="Proteomes" id="UP000198211"/>
    </source>
</evidence>
<name>A0A225UNG2_9STRA</name>
<dbReference type="OrthoDB" id="124578at2759"/>
<dbReference type="AlphaFoldDB" id="A0A225UNG2"/>
<comment type="caution">
    <text evidence="1">The sequence shown here is derived from an EMBL/GenBank/DDBJ whole genome shotgun (WGS) entry which is preliminary data.</text>
</comment>
<gene>
    <name evidence="1" type="ORF">PHMEG_00035557</name>
</gene>
<feature type="non-terminal residue" evidence="1">
    <location>
        <position position="68"/>
    </location>
</feature>
<evidence type="ECO:0000313" key="1">
    <source>
        <dbReference type="EMBL" id="OWY94654.1"/>
    </source>
</evidence>